<dbReference type="PROSITE" id="PS50048">
    <property type="entry name" value="ZN2_CY6_FUNGAL_2"/>
    <property type="match status" value="1"/>
</dbReference>
<evidence type="ECO:0000313" key="7">
    <source>
        <dbReference type="EMBL" id="KIM94857.1"/>
    </source>
</evidence>
<dbReference type="InterPro" id="IPR001138">
    <property type="entry name" value="Zn2Cys6_DnaBD"/>
</dbReference>
<keyword evidence="1" id="KW-0479">Metal-binding</keyword>
<keyword evidence="5" id="KW-0539">Nucleus</keyword>
<dbReference type="GO" id="GO:0000981">
    <property type="term" value="F:DNA-binding transcription factor activity, RNA polymerase II-specific"/>
    <property type="evidence" value="ECO:0007669"/>
    <property type="project" value="InterPro"/>
</dbReference>
<dbReference type="InParanoid" id="A0A0C3CYV7"/>
<dbReference type="Gene3D" id="4.10.240.10">
    <property type="entry name" value="Zn(2)-C6 fungal-type DNA-binding domain"/>
    <property type="match status" value="1"/>
</dbReference>
<dbReference type="OrthoDB" id="4216928at2759"/>
<evidence type="ECO:0000256" key="3">
    <source>
        <dbReference type="ARBA" id="ARBA00023015"/>
    </source>
</evidence>
<dbReference type="SUPFAM" id="SSF57701">
    <property type="entry name" value="Zn2/Cys6 DNA-binding domain"/>
    <property type="match status" value="1"/>
</dbReference>
<evidence type="ECO:0000256" key="2">
    <source>
        <dbReference type="ARBA" id="ARBA00022833"/>
    </source>
</evidence>
<sequence length="403" mass="45537">MQSDNTSMKPPPRRKACEDCSKSKRRCDLRLPACSRCSKLSLACHYQFPPQQAIGRPPANVAAGLDDANLNLPLLDDGMLADPLPYTEHLDLPFADDGLVSDARPYLVTLQSSSKIASVADPINFDLFNPAGSRLQYTVELFKSAPSRMVLENSTPWCHPLLYSDQVPKSMHDAYAACAMYIAKNDVNKRMIFRAIDTSTQELLKSPQSTKPIEILARVQSLLLYQIIRLFDGDIRLRSQGETDMSDLEVNAYLLLSLINDHDMWVDPSLVSSEICSPHHWNSNPPLHATWIFQESCRRTVLLCLFFTSFYGLLRETSCIHGMIAAARTFTLSAQLWNAPSEFDFQVAWREKKQFIIENLNFEEVLSDAAPEDIDDFSKAFLVLSQGLDNVREWYYKRGGSLL</sequence>
<accession>A0A0C3CYV7</accession>
<evidence type="ECO:0000256" key="4">
    <source>
        <dbReference type="ARBA" id="ARBA00023163"/>
    </source>
</evidence>
<dbReference type="Pfam" id="PF00172">
    <property type="entry name" value="Zn_clus"/>
    <property type="match status" value="1"/>
</dbReference>
<name>A0A0C3CYV7_OIDMZ</name>
<evidence type="ECO:0000313" key="8">
    <source>
        <dbReference type="Proteomes" id="UP000054321"/>
    </source>
</evidence>
<dbReference type="AlphaFoldDB" id="A0A0C3CYV7"/>
<dbReference type="PANTHER" id="PTHR47660">
    <property type="entry name" value="TRANSCRIPTION FACTOR WITH C2H2 AND ZN(2)-CYS(6) DNA BINDING DOMAIN (EUROFUNG)-RELATED-RELATED"/>
    <property type="match status" value="1"/>
</dbReference>
<gene>
    <name evidence="7" type="ORF">OIDMADRAFT_149036</name>
</gene>
<dbReference type="SMART" id="SM00066">
    <property type="entry name" value="GAL4"/>
    <property type="match status" value="1"/>
</dbReference>
<evidence type="ECO:0000256" key="5">
    <source>
        <dbReference type="ARBA" id="ARBA00023242"/>
    </source>
</evidence>
<protein>
    <recommendedName>
        <fullName evidence="6">Zn(2)-C6 fungal-type domain-containing protein</fullName>
    </recommendedName>
</protein>
<keyword evidence="4" id="KW-0804">Transcription</keyword>
<evidence type="ECO:0000256" key="1">
    <source>
        <dbReference type="ARBA" id="ARBA00022723"/>
    </source>
</evidence>
<reference evidence="7 8" key="1">
    <citation type="submission" date="2014-04" db="EMBL/GenBank/DDBJ databases">
        <authorList>
            <consortium name="DOE Joint Genome Institute"/>
            <person name="Kuo A."/>
            <person name="Martino E."/>
            <person name="Perotto S."/>
            <person name="Kohler A."/>
            <person name="Nagy L.G."/>
            <person name="Floudas D."/>
            <person name="Copeland A."/>
            <person name="Barry K.W."/>
            <person name="Cichocki N."/>
            <person name="Veneault-Fourrey C."/>
            <person name="LaButti K."/>
            <person name="Lindquist E.A."/>
            <person name="Lipzen A."/>
            <person name="Lundell T."/>
            <person name="Morin E."/>
            <person name="Murat C."/>
            <person name="Sun H."/>
            <person name="Tunlid A."/>
            <person name="Henrissat B."/>
            <person name="Grigoriev I.V."/>
            <person name="Hibbett D.S."/>
            <person name="Martin F."/>
            <person name="Nordberg H.P."/>
            <person name="Cantor M.N."/>
            <person name="Hua S.X."/>
        </authorList>
    </citation>
    <scope>NUCLEOTIDE SEQUENCE [LARGE SCALE GENOMIC DNA]</scope>
    <source>
        <strain evidence="7 8">Zn</strain>
    </source>
</reference>
<keyword evidence="3" id="KW-0805">Transcription regulation</keyword>
<keyword evidence="8" id="KW-1185">Reference proteome</keyword>
<feature type="domain" description="Zn(2)-C6 fungal-type" evidence="6">
    <location>
        <begin position="16"/>
        <end position="46"/>
    </location>
</feature>
<dbReference type="GO" id="GO:0008270">
    <property type="term" value="F:zinc ion binding"/>
    <property type="evidence" value="ECO:0007669"/>
    <property type="project" value="InterPro"/>
</dbReference>
<organism evidence="7 8">
    <name type="scientific">Oidiodendron maius (strain Zn)</name>
    <dbReference type="NCBI Taxonomy" id="913774"/>
    <lineage>
        <taxon>Eukaryota</taxon>
        <taxon>Fungi</taxon>
        <taxon>Dikarya</taxon>
        <taxon>Ascomycota</taxon>
        <taxon>Pezizomycotina</taxon>
        <taxon>Leotiomycetes</taxon>
        <taxon>Leotiomycetes incertae sedis</taxon>
        <taxon>Myxotrichaceae</taxon>
        <taxon>Oidiodendron</taxon>
    </lineage>
</organism>
<dbReference type="CDD" id="cd00067">
    <property type="entry name" value="GAL4"/>
    <property type="match status" value="1"/>
</dbReference>
<proteinExistence type="predicted"/>
<keyword evidence="2" id="KW-0862">Zinc</keyword>
<dbReference type="InterPro" id="IPR036864">
    <property type="entry name" value="Zn2-C6_fun-type_DNA-bd_sf"/>
</dbReference>
<dbReference type="Proteomes" id="UP000054321">
    <property type="component" value="Unassembled WGS sequence"/>
</dbReference>
<evidence type="ECO:0000259" key="6">
    <source>
        <dbReference type="PROSITE" id="PS50048"/>
    </source>
</evidence>
<dbReference type="EMBL" id="KN832888">
    <property type="protein sequence ID" value="KIM94857.1"/>
    <property type="molecule type" value="Genomic_DNA"/>
</dbReference>
<dbReference type="STRING" id="913774.A0A0C3CYV7"/>
<dbReference type="HOGENOM" id="CLU_024655_2_0_1"/>
<reference evidence="8" key="2">
    <citation type="submission" date="2015-01" db="EMBL/GenBank/DDBJ databases">
        <title>Evolutionary Origins and Diversification of the Mycorrhizal Mutualists.</title>
        <authorList>
            <consortium name="DOE Joint Genome Institute"/>
            <consortium name="Mycorrhizal Genomics Consortium"/>
            <person name="Kohler A."/>
            <person name="Kuo A."/>
            <person name="Nagy L.G."/>
            <person name="Floudas D."/>
            <person name="Copeland A."/>
            <person name="Barry K.W."/>
            <person name="Cichocki N."/>
            <person name="Veneault-Fourrey C."/>
            <person name="LaButti K."/>
            <person name="Lindquist E.A."/>
            <person name="Lipzen A."/>
            <person name="Lundell T."/>
            <person name="Morin E."/>
            <person name="Murat C."/>
            <person name="Riley R."/>
            <person name="Ohm R."/>
            <person name="Sun H."/>
            <person name="Tunlid A."/>
            <person name="Henrissat B."/>
            <person name="Grigoriev I.V."/>
            <person name="Hibbett D.S."/>
            <person name="Martin F."/>
        </authorList>
    </citation>
    <scope>NUCLEOTIDE SEQUENCE [LARGE SCALE GENOMIC DNA]</scope>
    <source>
        <strain evidence="8">Zn</strain>
    </source>
</reference>
<dbReference type="PROSITE" id="PS00463">
    <property type="entry name" value="ZN2_CY6_FUNGAL_1"/>
    <property type="match status" value="1"/>
</dbReference>
<dbReference type="PANTHER" id="PTHR47660:SF3">
    <property type="entry name" value="FINGER DOMAIN PROTEIN, PUTATIVE (AFU_ORTHOLOGUE AFUA_4G03310)-RELATED"/>
    <property type="match status" value="1"/>
</dbReference>